<dbReference type="SMART" id="SM00241">
    <property type="entry name" value="ZP"/>
    <property type="match status" value="1"/>
</dbReference>
<dbReference type="Proteomes" id="UP001432322">
    <property type="component" value="Unassembled WGS sequence"/>
</dbReference>
<evidence type="ECO:0000259" key="8">
    <source>
        <dbReference type="PROSITE" id="PS51034"/>
    </source>
</evidence>
<dbReference type="InterPro" id="IPR051962">
    <property type="entry name" value="Cuticlin"/>
</dbReference>
<proteinExistence type="predicted"/>
<protein>
    <recommendedName>
        <fullName evidence="8">ZP domain-containing protein</fullName>
    </recommendedName>
</protein>
<comment type="caution">
    <text evidence="9">The sequence shown here is derived from an EMBL/GenBank/DDBJ whole genome shotgun (WGS) entry which is preliminary data.</text>
</comment>
<evidence type="ECO:0000256" key="2">
    <source>
        <dbReference type="ARBA" id="ARBA00022460"/>
    </source>
</evidence>
<dbReference type="InterPro" id="IPR056953">
    <property type="entry name" value="CUT_N"/>
</dbReference>
<reference evidence="9" key="1">
    <citation type="submission" date="2023-10" db="EMBL/GenBank/DDBJ databases">
        <title>Genome assembly of Pristionchus species.</title>
        <authorList>
            <person name="Yoshida K."/>
            <person name="Sommer R.J."/>
        </authorList>
    </citation>
    <scope>NUCLEOTIDE SEQUENCE</scope>
    <source>
        <strain evidence="9">RS5133</strain>
    </source>
</reference>
<comment type="subcellular location">
    <subcellularLocation>
        <location evidence="1">Cell membrane</location>
        <topology evidence="1">Single-pass type I membrane protein</topology>
    </subcellularLocation>
</comment>
<dbReference type="GO" id="GO:0042302">
    <property type="term" value="F:structural constituent of cuticle"/>
    <property type="evidence" value="ECO:0007669"/>
    <property type="project" value="UniProtKB-KW"/>
</dbReference>
<dbReference type="PANTHER" id="PTHR22907:SF1">
    <property type="entry name" value="ZP DOMAIN-CONTAINING PROTEIN"/>
    <property type="match status" value="1"/>
</dbReference>
<dbReference type="Pfam" id="PF25057">
    <property type="entry name" value="CUT_N"/>
    <property type="match status" value="1"/>
</dbReference>
<dbReference type="InterPro" id="IPR001507">
    <property type="entry name" value="ZP_dom"/>
</dbReference>
<evidence type="ECO:0000256" key="4">
    <source>
        <dbReference type="ARBA" id="ARBA00022692"/>
    </source>
</evidence>
<dbReference type="PROSITE" id="PS51034">
    <property type="entry name" value="ZP_2"/>
    <property type="match status" value="1"/>
</dbReference>
<keyword evidence="5" id="KW-0732">Signal</keyword>
<gene>
    <name evidence="9" type="ORF">PFISCL1PPCAC_2645</name>
</gene>
<evidence type="ECO:0000313" key="9">
    <source>
        <dbReference type="EMBL" id="GMT11348.1"/>
    </source>
</evidence>
<accession>A0AAV5UYQ2</accession>
<evidence type="ECO:0000256" key="5">
    <source>
        <dbReference type="ARBA" id="ARBA00022729"/>
    </source>
</evidence>
<keyword evidence="4" id="KW-0812">Transmembrane</keyword>
<keyword evidence="6" id="KW-1133">Transmembrane helix</keyword>
<keyword evidence="10" id="KW-1185">Reference proteome</keyword>
<organism evidence="9 10">
    <name type="scientific">Pristionchus fissidentatus</name>
    <dbReference type="NCBI Taxonomy" id="1538716"/>
    <lineage>
        <taxon>Eukaryota</taxon>
        <taxon>Metazoa</taxon>
        <taxon>Ecdysozoa</taxon>
        <taxon>Nematoda</taxon>
        <taxon>Chromadorea</taxon>
        <taxon>Rhabditida</taxon>
        <taxon>Rhabditina</taxon>
        <taxon>Diplogasteromorpha</taxon>
        <taxon>Diplogasteroidea</taxon>
        <taxon>Neodiplogasteridae</taxon>
        <taxon>Pristionchus</taxon>
    </lineage>
</organism>
<evidence type="ECO:0000256" key="1">
    <source>
        <dbReference type="ARBA" id="ARBA00004251"/>
    </source>
</evidence>
<evidence type="ECO:0000313" key="10">
    <source>
        <dbReference type="Proteomes" id="UP001432322"/>
    </source>
</evidence>
<dbReference type="GO" id="GO:0005886">
    <property type="term" value="C:plasma membrane"/>
    <property type="evidence" value="ECO:0007669"/>
    <property type="project" value="UniProtKB-SubCell"/>
</dbReference>
<evidence type="ECO:0000256" key="7">
    <source>
        <dbReference type="ARBA" id="ARBA00023136"/>
    </source>
</evidence>
<evidence type="ECO:0000256" key="3">
    <source>
        <dbReference type="ARBA" id="ARBA00022475"/>
    </source>
</evidence>
<dbReference type="InterPro" id="IPR057475">
    <property type="entry name" value="CUT_C"/>
</dbReference>
<keyword evidence="3" id="KW-1003">Cell membrane</keyword>
<name>A0AAV5UYQ2_9BILA</name>
<keyword evidence="7" id="KW-0472">Membrane</keyword>
<evidence type="ECO:0000256" key="6">
    <source>
        <dbReference type="ARBA" id="ARBA00022989"/>
    </source>
</evidence>
<dbReference type="PANTHER" id="PTHR22907">
    <property type="entry name" value="GH04558P"/>
    <property type="match status" value="1"/>
</dbReference>
<sequence length="207" mass="22996">LPGLPTVTCADDSIVVKVDTERPFTGNIYTKGFFEDEKCTVQGTRRASSEIRIPLNSQCGTRRRRMVSPRGILLDVTVVVMFHSLFLTKIDRSYHVECFYVQYDKEVSQSYDVSILPSIDLKSSNLNEEVHASREAAAPTCKYEVLHGGPSGSPLKYAKIGDVVYHNYGPGGGPSMCMTVHSCVVDDGRGRGQQLIDERGRVYNAWL</sequence>
<dbReference type="Pfam" id="PF25301">
    <property type="entry name" value="CUT_C"/>
    <property type="match status" value="1"/>
</dbReference>
<feature type="non-terminal residue" evidence="9">
    <location>
        <position position="1"/>
    </location>
</feature>
<keyword evidence="2" id="KW-0193">Cuticle</keyword>
<feature type="domain" description="ZP" evidence="8">
    <location>
        <begin position="8"/>
        <end position="207"/>
    </location>
</feature>
<dbReference type="EMBL" id="BTSY01000001">
    <property type="protein sequence ID" value="GMT11348.1"/>
    <property type="molecule type" value="Genomic_DNA"/>
</dbReference>
<dbReference type="AlphaFoldDB" id="A0AAV5UYQ2"/>